<keyword evidence="4" id="KW-1185">Reference proteome</keyword>
<dbReference type="Pfam" id="PF13568">
    <property type="entry name" value="OMP_b-brl_2"/>
    <property type="match status" value="1"/>
</dbReference>
<proteinExistence type="predicted"/>
<keyword evidence="1" id="KW-0732">Signal</keyword>
<comment type="caution">
    <text evidence="3">The sequence shown here is derived from an EMBL/GenBank/DDBJ whole genome shotgun (WGS) entry which is preliminary data.</text>
</comment>
<evidence type="ECO:0000259" key="2">
    <source>
        <dbReference type="Pfam" id="PF13568"/>
    </source>
</evidence>
<evidence type="ECO:0000313" key="4">
    <source>
        <dbReference type="Proteomes" id="UP000721861"/>
    </source>
</evidence>
<organism evidence="3 4">
    <name type="scientific">Carboxylicivirga mesophila</name>
    <dbReference type="NCBI Taxonomy" id="1166478"/>
    <lineage>
        <taxon>Bacteria</taxon>
        <taxon>Pseudomonadati</taxon>
        <taxon>Bacteroidota</taxon>
        <taxon>Bacteroidia</taxon>
        <taxon>Marinilabiliales</taxon>
        <taxon>Marinilabiliaceae</taxon>
        <taxon>Carboxylicivirga</taxon>
    </lineage>
</organism>
<protein>
    <submittedName>
        <fullName evidence="3">PorT family protein</fullName>
    </submittedName>
</protein>
<feature type="signal peptide" evidence="1">
    <location>
        <begin position="1"/>
        <end position="22"/>
    </location>
</feature>
<dbReference type="Proteomes" id="UP000721861">
    <property type="component" value="Unassembled WGS sequence"/>
</dbReference>
<name>A0ABS5KFN4_9BACT</name>
<reference evidence="3 4" key="1">
    <citation type="journal article" date="2014" name="Int. J. Syst. Evol. Microbiol.">
        <title>Carboxylicivirga gen. nov. in the family Marinilabiliaceae with two novel species, Carboxylicivirga mesophila sp. nov. and Carboxylicivirga taeanensis sp. nov., and reclassification of Cytophaga fermentans as Saccharicrinis fermentans gen. nov., comb. nov.</title>
        <authorList>
            <person name="Yang S.H."/>
            <person name="Seo H.S."/>
            <person name="Woo J.H."/>
            <person name="Oh H.M."/>
            <person name="Jang H."/>
            <person name="Lee J.H."/>
            <person name="Kim S.J."/>
            <person name="Kwon K.K."/>
        </authorList>
    </citation>
    <scope>NUCLEOTIDE SEQUENCE [LARGE SCALE GENOMIC DNA]</scope>
    <source>
        <strain evidence="3 4">JCM 18290</strain>
    </source>
</reference>
<feature type="chain" id="PRO_5047408739" evidence="1">
    <location>
        <begin position="23"/>
        <end position="198"/>
    </location>
</feature>
<accession>A0ABS5KFN4</accession>
<dbReference type="RefSeq" id="WP_212231015.1">
    <property type="nucleotide sequence ID" value="NZ_JAGUCN010000030.1"/>
</dbReference>
<feature type="domain" description="Outer membrane protein beta-barrel" evidence="2">
    <location>
        <begin position="23"/>
        <end position="178"/>
    </location>
</feature>
<gene>
    <name evidence="3" type="ORF">KEM09_19495</name>
</gene>
<dbReference type="SUPFAM" id="SSF56925">
    <property type="entry name" value="OMPA-like"/>
    <property type="match status" value="1"/>
</dbReference>
<sequence length="198" mass="21926">MRKKRMSLVISFIGLMSFISFAYSQVTIKPGIGINITNWSKDPGGATTSGNVGWQIGGTVAFGEKLFFEPGLFYVEQSTEVDVIDSELPDNFKFDNKITSLRIPVNVGYSILGKEDGMFSLHVFGGPTASFVLDVKETELLSKDDHKSVNWGVQAGAGINLTMFYLDASYEWGLNEFLEDMDEKVKLQGFYLTAGIKF</sequence>
<evidence type="ECO:0000313" key="3">
    <source>
        <dbReference type="EMBL" id="MBS2213602.1"/>
    </source>
</evidence>
<dbReference type="InterPro" id="IPR011250">
    <property type="entry name" value="OMP/PagP_B-barrel"/>
</dbReference>
<dbReference type="InterPro" id="IPR025665">
    <property type="entry name" value="Beta-barrel_OMP_2"/>
</dbReference>
<dbReference type="EMBL" id="JAGUCN010000030">
    <property type="protein sequence ID" value="MBS2213602.1"/>
    <property type="molecule type" value="Genomic_DNA"/>
</dbReference>
<evidence type="ECO:0000256" key="1">
    <source>
        <dbReference type="SAM" id="SignalP"/>
    </source>
</evidence>